<accession>S2JQL4</accession>
<evidence type="ECO:0008006" key="3">
    <source>
        <dbReference type="Google" id="ProtNLM"/>
    </source>
</evidence>
<keyword evidence="2" id="KW-1185">Reference proteome</keyword>
<dbReference type="STRING" id="1220926.S2JQL4"/>
<dbReference type="AlphaFoldDB" id="S2JQL4"/>
<gene>
    <name evidence="1" type="ORF">HMPREF1544_02375</name>
</gene>
<dbReference type="VEuPathDB" id="FungiDB:HMPREF1544_02375"/>
<dbReference type="EMBL" id="KE123916">
    <property type="protein sequence ID" value="EPB90797.1"/>
    <property type="molecule type" value="Genomic_DNA"/>
</dbReference>
<name>S2JQL4_MUCC1</name>
<dbReference type="GO" id="GO:0016020">
    <property type="term" value="C:membrane"/>
    <property type="evidence" value="ECO:0007669"/>
    <property type="project" value="TreeGrafter"/>
</dbReference>
<proteinExistence type="predicted"/>
<reference evidence="2" key="1">
    <citation type="submission" date="2013-05" db="EMBL/GenBank/DDBJ databases">
        <title>The Genome sequence of Mucor circinelloides f. circinelloides 1006PhL.</title>
        <authorList>
            <consortium name="The Broad Institute Genomics Platform"/>
            <person name="Cuomo C."/>
            <person name="Earl A."/>
            <person name="Findley K."/>
            <person name="Lee S.C."/>
            <person name="Walker B."/>
            <person name="Young S."/>
            <person name="Zeng Q."/>
            <person name="Gargeya S."/>
            <person name="Fitzgerald M."/>
            <person name="Haas B."/>
            <person name="Abouelleil A."/>
            <person name="Allen A.W."/>
            <person name="Alvarado L."/>
            <person name="Arachchi H.M."/>
            <person name="Berlin A.M."/>
            <person name="Chapman S.B."/>
            <person name="Gainer-Dewar J."/>
            <person name="Goldberg J."/>
            <person name="Griggs A."/>
            <person name="Gujja S."/>
            <person name="Hansen M."/>
            <person name="Howarth C."/>
            <person name="Imamovic A."/>
            <person name="Ireland A."/>
            <person name="Larimer J."/>
            <person name="McCowan C."/>
            <person name="Murphy C."/>
            <person name="Pearson M."/>
            <person name="Poon T.W."/>
            <person name="Priest M."/>
            <person name="Roberts A."/>
            <person name="Saif S."/>
            <person name="Shea T."/>
            <person name="Sisk P."/>
            <person name="Sykes S."/>
            <person name="Wortman J."/>
            <person name="Nusbaum C."/>
            <person name="Birren B."/>
        </authorList>
    </citation>
    <scope>NUCLEOTIDE SEQUENCE [LARGE SCALE GENOMIC DNA]</scope>
    <source>
        <strain evidence="2">1006PhL</strain>
    </source>
</reference>
<dbReference type="Proteomes" id="UP000014254">
    <property type="component" value="Unassembled WGS sequence"/>
</dbReference>
<dbReference type="Gene3D" id="3.40.50.1820">
    <property type="entry name" value="alpha/beta hydrolase"/>
    <property type="match status" value="1"/>
</dbReference>
<dbReference type="PANTHER" id="PTHR43798:SF33">
    <property type="entry name" value="HYDROLASE, PUTATIVE (AFU_ORTHOLOGUE AFUA_2G14860)-RELATED"/>
    <property type="match status" value="1"/>
</dbReference>
<dbReference type="OMA" id="ITAKRYW"/>
<sequence>MYLKPTSTHVIPVHPSSAEGWATQKLVVDQHDFPGRHSNKKVAFLFNHASGFHKEILHPVMRRLMEHLRSLREYDQTDITFISWDERNHGDSARLNEGYLSEQYRMSDNAMDTKQVIDVFGLNTAKYDQFIGISHSMGSTTMLLCEYYYPGTFDGLCLVEPIISGSIHDSAYRSQFPVMAAAKRIDEWRSIDECRKSLTSKGFFKSFHSEALNLYLNHGLYETTYGTVKIKCPKQLEYIIYKHSTFETYICKRSLELLTIPVHVVFGDKSMFNFPELNGSISEKDSKMLTLDTISGTHMLPCENPQVLIPHIMRLINKVNGEPENTRSKL</sequence>
<dbReference type="eggNOG" id="ENOG502S3SW">
    <property type="taxonomic scope" value="Eukaryota"/>
</dbReference>
<organism evidence="1 2">
    <name type="scientific">Mucor circinelloides f. circinelloides (strain 1006PhL)</name>
    <name type="common">Mucormycosis agent</name>
    <name type="synonym">Calyptromyces circinelloides</name>
    <dbReference type="NCBI Taxonomy" id="1220926"/>
    <lineage>
        <taxon>Eukaryota</taxon>
        <taxon>Fungi</taxon>
        <taxon>Fungi incertae sedis</taxon>
        <taxon>Mucoromycota</taxon>
        <taxon>Mucoromycotina</taxon>
        <taxon>Mucoromycetes</taxon>
        <taxon>Mucorales</taxon>
        <taxon>Mucorineae</taxon>
        <taxon>Mucoraceae</taxon>
        <taxon>Mucor</taxon>
    </lineage>
</organism>
<dbReference type="InterPro" id="IPR050266">
    <property type="entry name" value="AB_hydrolase_sf"/>
</dbReference>
<protein>
    <recommendedName>
        <fullName evidence="3">AB hydrolase-1 domain-containing protein</fullName>
    </recommendedName>
</protein>
<dbReference type="PANTHER" id="PTHR43798">
    <property type="entry name" value="MONOACYLGLYCEROL LIPASE"/>
    <property type="match status" value="1"/>
</dbReference>
<dbReference type="OrthoDB" id="94039at2759"/>
<dbReference type="InterPro" id="IPR029058">
    <property type="entry name" value="AB_hydrolase_fold"/>
</dbReference>
<dbReference type="InParanoid" id="S2JQL4"/>
<evidence type="ECO:0000313" key="1">
    <source>
        <dbReference type="EMBL" id="EPB90797.1"/>
    </source>
</evidence>
<evidence type="ECO:0000313" key="2">
    <source>
        <dbReference type="Proteomes" id="UP000014254"/>
    </source>
</evidence>
<dbReference type="SUPFAM" id="SSF53474">
    <property type="entry name" value="alpha/beta-Hydrolases"/>
    <property type="match status" value="1"/>
</dbReference>